<feature type="transmembrane region" description="Helical" evidence="1">
    <location>
        <begin position="45"/>
        <end position="68"/>
    </location>
</feature>
<organism evidence="3 4">
    <name type="scientific">Sediminibacillus halophilus</name>
    <dbReference type="NCBI Taxonomy" id="482461"/>
    <lineage>
        <taxon>Bacteria</taxon>
        <taxon>Bacillati</taxon>
        <taxon>Bacillota</taxon>
        <taxon>Bacilli</taxon>
        <taxon>Bacillales</taxon>
        <taxon>Bacillaceae</taxon>
        <taxon>Sediminibacillus</taxon>
    </lineage>
</organism>
<accession>A0A1G9WS25</accession>
<dbReference type="PANTHER" id="PTHR34473">
    <property type="entry name" value="UPF0699 TRANSMEMBRANE PROTEIN YDBS"/>
    <property type="match status" value="1"/>
</dbReference>
<reference evidence="4" key="1">
    <citation type="submission" date="2016-10" db="EMBL/GenBank/DDBJ databases">
        <authorList>
            <person name="Varghese N."/>
            <person name="Submissions S."/>
        </authorList>
    </citation>
    <scope>NUCLEOTIDE SEQUENCE [LARGE SCALE GENOMIC DNA]</scope>
    <source>
        <strain evidence="4">CGMCC 1.6199</strain>
    </source>
</reference>
<dbReference type="InterPro" id="IPR005182">
    <property type="entry name" value="YdbS-like_PH"/>
</dbReference>
<keyword evidence="1" id="KW-1133">Transmembrane helix</keyword>
<dbReference type="STRING" id="482461.SAMN05216244_3591"/>
<evidence type="ECO:0000259" key="2">
    <source>
        <dbReference type="Pfam" id="PF03703"/>
    </source>
</evidence>
<gene>
    <name evidence="3" type="ORF">SAMN05216244_3591</name>
</gene>
<proteinExistence type="predicted"/>
<name>A0A1G9WS25_9BACI</name>
<dbReference type="Pfam" id="PF03703">
    <property type="entry name" value="bPH_2"/>
    <property type="match status" value="1"/>
</dbReference>
<keyword evidence="1" id="KW-0812">Transmembrane</keyword>
<feature type="transmembrane region" description="Helical" evidence="1">
    <location>
        <begin position="20"/>
        <end position="39"/>
    </location>
</feature>
<evidence type="ECO:0000313" key="3">
    <source>
        <dbReference type="EMBL" id="SDM86983.1"/>
    </source>
</evidence>
<dbReference type="Proteomes" id="UP000182347">
    <property type="component" value="Unassembled WGS sequence"/>
</dbReference>
<dbReference type="OrthoDB" id="1750577at2"/>
<feature type="domain" description="YdbS-like PH" evidence="2">
    <location>
        <begin position="73"/>
        <end position="149"/>
    </location>
</feature>
<keyword evidence="1" id="KW-0472">Membrane</keyword>
<protein>
    <recommendedName>
        <fullName evidence="2">YdbS-like PH domain-containing protein</fullName>
    </recommendedName>
</protein>
<dbReference type="AlphaFoldDB" id="A0A1G9WS25"/>
<sequence length="160" mass="18399">MVRQPPENFIAKEAVKVWRITALIPTVILWIVLIVLTFLAGKFSIPVWVVLIAWAVMAVDTYVTGFLIPAIKWRRWRYQVFEQEIDIQHGIFIIKRTLVPMIRVQHVDTKQGPLLKRFKLATVTISTAATTHEIPALLEEEASDLRDKISQLARVDEDDV</sequence>
<evidence type="ECO:0000256" key="1">
    <source>
        <dbReference type="SAM" id="Phobius"/>
    </source>
</evidence>
<keyword evidence="4" id="KW-1185">Reference proteome</keyword>
<dbReference type="PANTHER" id="PTHR34473:SF2">
    <property type="entry name" value="UPF0699 TRANSMEMBRANE PROTEIN YDBT"/>
    <property type="match status" value="1"/>
</dbReference>
<dbReference type="EMBL" id="FNHF01000006">
    <property type="protein sequence ID" value="SDM86983.1"/>
    <property type="molecule type" value="Genomic_DNA"/>
</dbReference>
<evidence type="ECO:0000313" key="4">
    <source>
        <dbReference type="Proteomes" id="UP000182347"/>
    </source>
</evidence>